<feature type="chain" id="PRO_5037823959" description="Por secretion system C-terminal sorting domain-containing protein" evidence="1">
    <location>
        <begin position="24"/>
        <end position="136"/>
    </location>
</feature>
<keyword evidence="3" id="KW-1185">Reference proteome</keyword>
<reference evidence="2" key="2">
    <citation type="submission" date="2020-09" db="EMBL/GenBank/DDBJ databases">
        <authorList>
            <person name="Sun Q."/>
            <person name="Zhou Y."/>
        </authorList>
    </citation>
    <scope>NUCLEOTIDE SEQUENCE</scope>
    <source>
        <strain evidence="2">CGMCC 1.15958</strain>
    </source>
</reference>
<comment type="caution">
    <text evidence="2">The sequence shown here is derived from an EMBL/GenBank/DDBJ whole genome shotgun (WGS) entry which is preliminary data.</text>
</comment>
<evidence type="ECO:0000313" key="3">
    <source>
        <dbReference type="Proteomes" id="UP000609064"/>
    </source>
</evidence>
<reference evidence="2" key="1">
    <citation type="journal article" date="2014" name="Int. J. Syst. Evol. Microbiol.">
        <title>Complete genome sequence of Corynebacterium casei LMG S-19264T (=DSM 44701T), isolated from a smear-ripened cheese.</title>
        <authorList>
            <consortium name="US DOE Joint Genome Institute (JGI-PGF)"/>
            <person name="Walter F."/>
            <person name="Albersmeier A."/>
            <person name="Kalinowski J."/>
            <person name="Ruckert C."/>
        </authorList>
    </citation>
    <scope>NUCLEOTIDE SEQUENCE</scope>
    <source>
        <strain evidence="2">CGMCC 1.15958</strain>
    </source>
</reference>
<accession>A0A916Z4D5</accession>
<sequence length="136" mass="14938">MKTLKSTLAIALLATTVFFNANAEDKKLEKNEASTSNSLATYKMSNLKVGMYEVGNVNSMKLNLTLTKDAGKTANVKLMNENGTVLSETTVSKKETAYNFRFDFSESATGKYFIEVTNGDHIITKEILKGKGTLSY</sequence>
<keyword evidence="1" id="KW-0732">Signal</keyword>
<dbReference type="InterPro" id="IPR026444">
    <property type="entry name" value="Secre_tail"/>
</dbReference>
<dbReference type="RefSeq" id="WP_188769574.1">
    <property type="nucleotide sequence ID" value="NZ_BMKK01000011.1"/>
</dbReference>
<evidence type="ECO:0000256" key="1">
    <source>
        <dbReference type="SAM" id="SignalP"/>
    </source>
</evidence>
<organism evidence="2 3">
    <name type="scientific">Emticicia aquatilis</name>
    <dbReference type="NCBI Taxonomy" id="1537369"/>
    <lineage>
        <taxon>Bacteria</taxon>
        <taxon>Pseudomonadati</taxon>
        <taxon>Bacteroidota</taxon>
        <taxon>Cytophagia</taxon>
        <taxon>Cytophagales</taxon>
        <taxon>Leadbetterellaceae</taxon>
        <taxon>Emticicia</taxon>
    </lineage>
</organism>
<name>A0A916Z4D5_9BACT</name>
<proteinExistence type="predicted"/>
<protein>
    <recommendedName>
        <fullName evidence="4">Por secretion system C-terminal sorting domain-containing protein</fullName>
    </recommendedName>
</protein>
<dbReference type="AlphaFoldDB" id="A0A916Z4D5"/>
<feature type="signal peptide" evidence="1">
    <location>
        <begin position="1"/>
        <end position="23"/>
    </location>
</feature>
<dbReference type="NCBIfam" id="TIGR04183">
    <property type="entry name" value="Por_Secre_tail"/>
    <property type="match status" value="1"/>
</dbReference>
<dbReference type="EMBL" id="BMKK01000011">
    <property type="protein sequence ID" value="GGD75658.1"/>
    <property type="molecule type" value="Genomic_DNA"/>
</dbReference>
<gene>
    <name evidence="2" type="ORF">GCM10011514_44490</name>
</gene>
<dbReference type="Proteomes" id="UP000609064">
    <property type="component" value="Unassembled WGS sequence"/>
</dbReference>
<evidence type="ECO:0008006" key="4">
    <source>
        <dbReference type="Google" id="ProtNLM"/>
    </source>
</evidence>
<evidence type="ECO:0000313" key="2">
    <source>
        <dbReference type="EMBL" id="GGD75658.1"/>
    </source>
</evidence>
<dbReference type="Gene3D" id="2.60.120.380">
    <property type="match status" value="1"/>
</dbReference>